<dbReference type="EnsemblPlants" id="Solyc12g035760.1.1">
    <property type="protein sequence ID" value="Solyc12g035760.1.1"/>
    <property type="gene ID" value="Solyc12g035760.1"/>
</dbReference>
<dbReference type="PaxDb" id="4081-Solyc12g035760.1.1"/>
<evidence type="ECO:0000313" key="9">
    <source>
        <dbReference type="Proteomes" id="UP000004994"/>
    </source>
</evidence>
<dbReference type="HOGENOM" id="CLU_107886_0_0_1"/>
<reference evidence="8" key="2">
    <citation type="submission" date="2015-06" db="UniProtKB">
        <authorList>
            <consortium name="EnsemblPlants"/>
        </authorList>
    </citation>
    <scope>IDENTIFICATION</scope>
    <source>
        <strain evidence="8">cv. Heinz 1706</strain>
    </source>
</reference>
<name>K4DE33_SOLLC</name>
<evidence type="ECO:0000256" key="4">
    <source>
        <dbReference type="ARBA" id="ARBA00022640"/>
    </source>
</evidence>
<comment type="similarity">
    <text evidence="3">Belongs to the Ycf2 family.</text>
</comment>
<feature type="domain" description="Ycf2 N-terminal" evidence="7">
    <location>
        <begin position="1"/>
        <end position="181"/>
    </location>
</feature>
<keyword evidence="5" id="KW-0547">Nucleotide-binding</keyword>
<reference evidence="8" key="1">
    <citation type="journal article" date="2012" name="Nature">
        <title>The tomato genome sequence provides insights into fleshy fruit evolution.</title>
        <authorList>
            <consortium name="Tomato Genome Consortium"/>
        </authorList>
    </citation>
    <scope>NUCLEOTIDE SEQUENCE [LARGE SCALE GENOMIC DNA]</scope>
    <source>
        <strain evidence="8">cv. Heinz 1706</strain>
    </source>
</reference>
<dbReference type="InterPro" id="IPR056777">
    <property type="entry name" value="Ycf2_N"/>
</dbReference>
<dbReference type="GO" id="GO:0005524">
    <property type="term" value="F:ATP binding"/>
    <property type="evidence" value="ECO:0007669"/>
    <property type="project" value="UniProtKB-KW"/>
</dbReference>
<dbReference type="Proteomes" id="UP000004994">
    <property type="component" value="Chromosome 12"/>
</dbReference>
<evidence type="ECO:0000259" key="7">
    <source>
        <dbReference type="Pfam" id="PF05695"/>
    </source>
</evidence>
<keyword evidence="6" id="KW-0067">ATP-binding</keyword>
<keyword evidence="4" id="KW-0934">Plastid</keyword>
<comment type="subcellular location">
    <subcellularLocation>
        <location evidence="2">Plastid</location>
    </subcellularLocation>
</comment>
<evidence type="ECO:0000313" key="8">
    <source>
        <dbReference type="EnsemblPlants" id="Solyc12g035760.1.1"/>
    </source>
</evidence>
<dbReference type="PANTHER" id="PTHR33078">
    <property type="entry name" value="PROTEIN YCF2-RELATED"/>
    <property type="match status" value="1"/>
</dbReference>
<evidence type="ECO:0000256" key="1">
    <source>
        <dbReference type="ARBA" id="ARBA00002329"/>
    </source>
</evidence>
<evidence type="ECO:0000256" key="3">
    <source>
        <dbReference type="ARBA" id="ARBA00009361"/>
    </source>
</evidence>
<proteinExistence type="inferred from homology"/>
<sequence>MNDPIRRDHDWELFDRLSLRKSQNRINLNSGHLFEILVKHWSSYLMSNFREKIPIEVEGFFKQQGAWSTIQSNDIEHVSHLLSRNKWAISLQNCAQFHMWNVSRENWIWLDNVWLVNKDQFFSKVQNVSSNIQYDSTRSSFIHVTNSSQLKGSSDQSRDYLDSISNEDLEYHTLIKQIEIQ</sequence>
<dbReference type="Pfam" id="PF05695">
    <property type="entry name" value="Ycf2"/>
    <property type="match status" value="1"/>
</dbReference>
<dbReference type="Gramene" id="Solyc12g035760.1.1">
    <property type="protein sequence ID" value="Solyc12g035760.1.1"/>
    <property type="gene ID" value="Solyc12g035760.1"/>
</dbReference>
<keyword evidence="9" id="KW-1185">Reference proteome</keyword>
<dbReference type="PhylomeDB" id="K4DE33"/>
<organism evidence="8">
    <name type="scientific">Solanum lycopersicum</name>
    <name type="common">Tomato</name>
    <name type="synonym">Lycopersicon esculentum</name>
    <dbReference type="NCBI Taxonomy" id="4081"/>
    <lineage>
        <taxon>Eukaryota</taxon>
        <taxon>Viridiplantae</taxon>
        <taxon>Streptophyta</taxon>
        <taxon>Embryophyta</taxon>
        <taxon>Tracheophyta</taxon>
        <taxon>Spermatophyta</taxon>
        <taxon>Magnoliopsida</taxon>
        <taxon>eudicotyledons</taxon>
        <taxon>Gunneridae</taxon>
        <taxon>Pentapetalae</taxon>
        <taxon>asterids</taxon>
        <taxon>lamiids</taxon>
        <taxon>Solanales</taxon>
        <taxon>Solanaceae</taxon>
        <taxon>Solanoideae</taxon>
        <taxon>Solaneae</taxon>
        <taxon>Solanum</taxon>
        <taxon>Solanum subgen. Lycopersicon</taxon>
    </lineage>
</organism>
<dbReference type="PANTHER" id="PTHR33078:SF89">
    <property type="entry name" value="PROTEIN YCF2"/>
    <property type="match status" value="1"/>
</dbReference>
<evidence type="ECO:0000256" key="5">
    <source>
        <dbReference type="ARBA" id="ARBA00022741"/>
    </source>
</evidence>
<protein>
    <recommendedName>
        <fullName evidence="7">Ycf2 N-terminal domain-containing protein</fullName>
    </recommendedName>
</protein>
<evidence type="ECO:0000256" key="2">
    <source>
        <dbReference type="ARBA" id="ARBA00004474"/>
    </source>
</evidence>
<evidence type="ECO:0000256" key="6">
    <source>
        <dbReference type="ARBA" id="ARBA00022840"/>
    </source>
</evidence>
<accession>K4DE33</accession>
<dbReference type="InParanoid" id="K4DE33"/>
<dbReference type="GO" id="GO:0009536">
    <property type="term" value="C:plastid"/>
    <property type="evidence" value="ECO:0007669"/>
    <property type="project" value="UniProtKB-SubCell"/>
</dbReference>
<comment type="function">
    <text evidence="1">Probable ATPase of unknown function. Its presence in a non-photosynthetic plant (Epifagus virginiana) and experiments in tobacco indicate that it has an essential function which is probably not related to photosynthesis.</text>
</comment>
<dbReference type="AlphaFoldDB" id="K4DE33"/>